<feature type="transmembrane region" description="Helical" evidence="8">
    <location>
        <begin position="16"/>
        <end position="39"/>
    </location>
</feature>
<dbReference type="PANTHER" id="PTHR42718">
    <property type="entry name" value="MAJOR FACILITATOR SUPERFAMILY MULTIDRUG TRANSPORTER MFSC"/>
    <property type="match status" value="1"/>
</dbReference>
<evidence type="ECO:0000256" key="6">
    <source>
        <dbReference type="ARBA" id="ARBA00023251"/>
    </source>
</evidence>
<accession>A0ABT6ZX52</accession>
<dbReference type="PROSITE" id="PS50850">
    <property type="entry name" value="MFS"/>
    <property type="match status" value="1"/>
</dbReference>
<feature type="transmembrane region" description="Helical" evidence="8">
    <location>
        <begin position="397"/>
        <end position="424"/>
    </location>
</feature>
<evidence type="ECO:0000313" key="10">
    <source>
        <dbReference type="EMBL" id="MDJ1133654.1"/>
    </source>
</evidence>
<keyword evidence="5 8" id="KW-0472">Membrane</keyword>
<feature type="region of interest" description="Disordered" evidence="7">
    <location>
        <begin position="430"/>
        <end position="454"/>
    </location>
</feature>
<feature type="transmembrane region" description="Helical" evidence="8">
    <location>
        <begin position="51"/>
        <end position="72"/>
    </location>
</feature>
<evidence type="ECO:0000256" key="4">
    <source>
        <dbReference type="ARBA" id="ARBA00022989"/>
    </source>
</evidence>
<evidence type="ECO:0000256" key="1">
    <source>
        <dbReference type="ARBA" id="ARBA00004651"/>
    </source>
</evidence>
<evidence type="ECO:0000256" key="5">
    <source>
        <dbReference type="ARBA" id="ARBA00023136"/>
    </source>
</evidence>
<feature type="transmembrane region" description="Helical" evidence="8">
    <location>
        <begin position="172"/>
        <end position="192"/>
    </location>
</feature>
<feature type="transmembrane region" description="Helical" evidence="8">
    <location>
        <begin position="84"/>
        <end position="106"/>
    </location>
</feature>
<dbReference type="Proteomes" id="UP001214441">
    <property type="component" value="Unassembled WGS sequence"/>
</dbReference>
<sequence length="454" mass="45571">MSPTHAIPERPSPSPLLLPVVLLGIFVMPISITGAAIALPDISRDLGSDPTMLQGVVNGFNIALTISTLLWGQIGNRIGLRRTFVIGLATVLLGAVGSALAGNLILLDLARIITGVGAAAIATGGTSIISHAYDGKRRAHAFALLGTIVGIGLAAGPTLSGLLVTALGWRGVFGVVAGVAALVLAAAAFRVLPAPSAMSKGDAPRRGFLDLSPLRSPRFLAVALVPVAASFAYVSVLTYAPIALSAVHGQDSATAGLFMLPLTLPVLVGPLLAGALITRARVSPHTIINTAIVLLITGDVLFLLFDPSLSPVLLVVPMILLGFGWGLPLGLVDGEALASVPAHSSAAAAGVLNFLRLGSEALAVAVFGAALAAIIGAQLGNPTLGAEVAAGATGHAAVYATVFRTMMIACAVVTTVIGAAVILLRRAGGTPSPNSTEDELPTAAESPTASIPVL</sequence>
<comment type="caution">
    <text evidence="10">The sequence shown here is derived from an EMBL/GenBank/DDBJ whole genome shotgun (WGS) entry which is preliminary data.</text>
</comment>
<evidence type="ECO:0000256" key="7">
    <source>
        <dbReference type="SAM" id="MobiDB-lite"/>
    </source>
</evidence>
<reference evidence="10 11" key="1">
    <citation type="submission" date="2023-05" db="EMBL/GenBank/DDBJ databases">
        <title>Streptantibioticus silvisoli sp. nov., acidotolerant actinomycetes 1 from pine litter.</title>
        <authorList>
            <person name="Swiecimska M."/>
            <person name="Golinska P."/>
            <person name="Sangal V."/>
            <person name="Wachnowicz B."/>
            <person name="Goodfellow M."/>
        </authorList>
    </citation>
    <scope>NUCLEOTIDE SEQUENCE [LARGE SCALE GENOMIC DNA]</scope>
    <source>
        <strain evidence="10 11">DSM 42109</strain>
    </source>
</reference>
<dbReference type="InterPro" id="IPR011701">
    <property type="entry name" value="MFS"/>
</dbReference>
<dbReference type="PRINTS" id="PR01036">
    <property type="entry name" value="TCRTETB"/>
</dbReference>
<keyword evidence="11" id="KW-1185">Reference proteome</keyword>
<dbReference type="Pfam" id="PF07690">
    <property type="entry name" value="MFS_1"/>
    <property type="match status" value="1"/>
</dbReference>
<evidence type="ECO:0000313" key="11">
    <source>
        <dbReference type="Proteomes" id="UP001214441"/>
    </source>
</evidence>
<evidence type="ECO:0000256" key="2">
    <source>
        <dbReference type="ARBA" id="ARBA00022448"/>
    </source>
</evidence>
<name>A0ABT6ZX52_9ACTN</name>
<proteinExistence type="predicted"/>
<feature type="compositionally biased region" description="Polar residues" evidence="7">
    <location>
        <begin position="445"/>
        <end position="454"/>
    </location>
</feature>
<feature type="transmembrane region" description="Helical" evidence="8">
    <location>
        <begin position="287"/>
        <end position="305"/>
    </location>
</feature>
<keyword evidence="6" id="KW-0046">Antibiotic resistance</keyword>
<comment type="subcellular location">
    <subcellularLocation>
        <location evidence="1">Cell membrane</location>
        <topology evidence="1">Multi-pass membrane protein</topology>
    </subcellularLocation>
</comment>
<dbReference type="SUPFAM" id="SSF103473">
    <property type="entry name" value="MFS general substrate transporter"/>
    <property type="match status" value="1"/>
</dbReference>
<dbReference type="Gene3D" id="1.20.1720.10">
    <property type="entry name" value="Multidrug resistance protein D"/>
    <property type="match status" value="1"/>
</dbReference>
<feature type="domain" description="Major facilitator superfamily (MFS) profile" evidence="9">
    <location>
        <begin position="17"/>
        <end position="428"/>
    </location>
</feature>
<organism evidence="10 11">
    <name type="scientific">Streptomyces iconiensis</name>
    <dbReference type="NCBI Taxonomy" id="1384038"/>
    <lineage>
        <taxon>Bacteria</taxon>
        <taxon>Bacillati</taxon>
        <taxon>Actinomycetota</taxon>
        <taxon>Actinomycetes</taxon>
        <taxon>Kitasatosporales</taxon>
        <taxon>Streptomycetaceae</taxon>
        <taxon>Streptomyces</taxon>
    </lineage>
</organism>
<feature type="transmembrane region" description="Helical" evidence="8">
    <location>
        <begin position="254"/>
        <end position="275"/>
    </location>
</feature>
<feature type="transmembrane region" description="Helical" evidence="8">
    <location>
        <begin position="142"/>
        <end position="166"/>
    </location>
</feature>
<feature type="transmembrane region" description="Helical" evidence="8">
    <location>
        <begin position="353"/>
        <end position="377"/>
    </location>
</feature>
<keyword evidence="2" id="KW-0813">Transport</keyword>
<feature type="transmembrane region" description="Helical" evidence="8">
    <location>
        <begin position="219"/>
        <end position="242"/>
    </location>
</feature>
<dbReference type="PANTHER" id="PTHR42718:SF9">
    <property type="entry name" value="MAJOR FACILITATOR SUPERFAMILY MULTIDRUG TRANSPORTER MFSC"/>
    <property type="match status" value="1"/>
</dbReference>
<dbReference type="InterPro" id="IPR036259">
    <property type="entry name" value="MFS_trans_sf"/>
</dbReference>
<evidence type="ECO:0000259" key="9">
    <source>
        <dbReference type="PROSITE" id="PS50850"/>
    </source>
</evidence>
<protein>
    <submittedName>
        <fullName evidence="10">MFS transporter</fullName>
    </submittedName>
</protein>
<dbReference type="CDD" id="cd17321">
    <property type="entry name" value="MFS_MMR_MDR_like"/>
    <property type="match status" value="1"/>
</dbReference>
<feature type="transmembrane region" description="Helical" evidence="8">
    <location>
        <begin position="311"/>
        <end position="332"/>
    </location>
</feature>
<evidence type="ECO:0000256" key="3">
    <source>
        <dbReference type="ARBA" id="ARBA00022692"/>
    </source>
</evidence>
<evidence type="ECO:0000256" key="8">
    <source>
        <dbReference type="SAM" id="Phobius"/>
    </source>
</evidence>
<keyword evidence="3 8" id="KW-0812">Transmembrane</keyword>
<dbReference type="RefSeq" id="WP_274045343.1">
    <property type="nucleotide sequence ID" value="NZ_JANCPR020000015.1"/>
</dbReference>
<keyword evidence="4 8" id="KW-1133">Transmembrane helix</keyword>
<dbReference type="InterPro" id="IPR020846">
    <property type="entry name" value="MFS_dom"/>
</dbReference>
<gene>
    <name evidence="10" type="ORF">NMN56_017115</name>
</gene>
<feature type="transmembrane region" description="Helical" evidence="8">
    <location>
        <begin position="112"/>
        <end position="130"/>
    </location>
</feature>
<dbReference type="EMBL" id="JANCPR020000015">
    <property type="protein sequence ID" value="MDJ1133654.1"/>
    <property type="molecule type" value="Genomic_DNA"/>
</dbReference>